<dbReference type="EC" id="2.7.7.6" evidence="5"/>
<keyword evidence="9" id="KW-0150">Chloroplast</keyword>
<dbReference type="PANTHER" id="PTHR48443">
    <property type="entry name" value="DNA-DIRECTED RNA POLYMERASE SUBUNIT BETA"/>
    <property type="match status" value="1"/>
</dbReference>
<dbReference type="Gene3D" id="1.10.1790.20">
    <property type="match status" value="1"/>
</dbReference>
<evidence type="ECO:0000313" key="9">
    <source>
        <dbReference type="EMBL" id="QBL07941.1"/>
    </source>
</evidence>
<feature type="compositionally biased region" description="Basic and acidic residues" evidence="6">
    <location>
        <begin position="1268"/>
        <end position="1277"/>
    </location>
</feature>
<dbReference type="GO" id="GO:0003899">
    <property type="term" value="F:DNA-directed RNA polymerase activity"/>
    <property type="evidence" value="ECO:0007669"/>
    <property type="project" value="UniProtKB-UniRule"/>
</dbReference>
<dbReference type="Gene3D" id="1.10.274.100">
    <property type="entry name" value="RNA polymerase Rpb1, domain 3"/>
    <property type="match status" value="1"/>
</dbReference>
<evidence type="ECO:0000259" key="8">
    <source>
        <dbReference type="Pfam" id="PF05000"/>
    </source>
</evidence>
<comment type="function">
    <text evidence="5">DNA-dependent RNA polymerase catalyzes the transcription of DNA into RNA using the four ribonucleoside triphosphates as substrates.</text>
</comment>
<comment type="subcellular location">
    <subcellularLocation>
        <location evidence="5">Plastid</location>
        <location evidence="5">Chloroplast</location>
    </subcellularLocation>
</comment>
<feature type="binding site" evidence="5">
    <location>
        <position position="291"/>
    </location>
    <ligand>
        <name>Zn(2+)</name>
        <dbReference type="ChEBI" id="CHEBI:29105"/>
    </ligand>
</feature>
<dbReference type="InterPro" id="IPR042102">
    <property type="entry name" value="RNA_pol_Rpb1_3_sf"/>
</dbReference>
<dbReference type="Gene3D" id="1.10.150.390">
    <property type="match status" value="1"/>
</dbReference>
<dbReference type="Pfam" id="PF05000">
    <property type="entry name" value="RNA_pol_Rpb1_4"/>
    <property type="match status" value="1"/>
</dbReference>
<dbReference type="GO" id="GO:0009507">
    <property type="term" value="C:chloroplast"/>
    <property type="evidence" value="ECO:0007669"/>
    <property type="project" value="UniProtKB-SubCell"/>
</dbReference>
<feature type="domain" description="RNA polymerase Rpb1" evidence="7">
    <location>
        <begin position="173"/>
        <end position="350"/>
    </location>
</feature>
<protein>
    <recommendedName>
        <fullName evidence="5">DNA-directed RNA polymerase subunit beta''</fullName>
        <ecNumber evidence="5">2.7.7.6</ecNumber>
    </recommendedName>
    <alternativeName>
        <fullName evidence="5">PEP</fullName>
    </alternativeName>
    <alternativeName>
        <fullName evidence="5">Plastid-encoded RNA polymerase subunit beta''</fullName>
        <shortName evidence="5">RNA polymerase subunit beta''</shortName>
    </alternativeName>
</protein>
<feature type="binding site" evidence="5">
    <location>
        <position position="219"/>
    </location>
    <ligand>
        <name>Zn(2+)</name>
        <dbReference type="ChEBI" id="CHEBI:29105"/>
    </ligand>
</feature>
<feature type="binding site" evidence="5">
    <location>
        <position position="298"/>
    </location>
    <ligand>
        <name>Zn(2+)</name>
        <dbReference type="ChEBI" id="CHEBI:29105"/>
    </ligand>
</feature>
<evidence type="ECO:0000256" key="6">
    <source>
        <dbReference type="SAM" id="MobiDB-lite"/>
    </source>
</evidence>
<dbReference type="GO" id="GO:0000428">
    <property type="term" value="C:DNA-directed RNA polymerase complex"/>
    <property type="evidence" value="ECO:0007669"/>
    <property type="project" value="UniProtKB-KW"/>
</dbReference>
<dbReference type="GO" id="GO:0006351">
    <property type="term" value="P:DNA-templated transcription"/>
    <property type="evidence" value="ECO:0007669"/>
    <property type="project" value="UniProtKB-UniRule"/>
</dbReference>
<keyword evidence="4 5" id="KW-0804">Transcription</keyword>
<feature type="domain" description="RNA polymerase Rpb1" evidence="8">
    <location>
        <begin position="92"/>
        <end position="169"/>
    </location>
</feature>
<keyword evidence="5" id="KW-0479">Metal-binding</keyword>
<comment type="catalytic activity">
    <reaction evidence="5">
        <text>RNA(n) + a ribonucleoside 5'-triphosphate = RNA(n+1) + diphosphate</text>
        <dbReference type="Rhea" id="RHEA:21248"/>
        <dbReference type="Rhea" id="RHEA-COMP:14527"/>
        <dbReference type="Rhea" id="RHEA-COMP:17342"/>
        <dbReference type="ChEBI" id="CHEBI:33019"/>
        <dbReference type="ChEBI" id="CHEBI:61557"/>
        <dbReference type="ChEBI" id="CHEBI:140395"/>
        <dbReference type="EC" id="2.7.7.6"/>
    </reaction>
</comment>
<dbReference type="GO" id="GO:0008270">
    <property type="term" value="F:zinc ion binding"/>
    <property type="evidence" value="ECO:0007669"/>
    <property type="project" value="UniProtKB-UniRule"/>
</dbReference>
<geneLocation type="chloroplast" evidence="9"/>
<keyword evidence="9" id="KW-0934">Plastid</keyword>
<comment type="subunit">
    <text evidence="5">In plastids the minimal PEP RNA polymerase catalytic core is composed of four subunits: alpha, beta, beta', and beta''. When a (nuclear-encoded) sigma factor is associated with the core the holoenzyme is formed, which can initiate transcription.</text>
</comment>
<dbReference type="SUPFAM" id="SSF64484">
    <property type="entry name" value="beta and beta-prime subunits of DNA dependent RNA-polymerase"/>
    <property type="match status" value="1"/>
</dbReference>
<keyword evidence="5" id="KW-0862">Zinc</keyword>
<feature type="region of interest" description="Disordered" evidence="6">
    <location>
        <begin position="637"/>
        <end position="657"/>
    </location>
</feature>
<sequence length="1504" mass="166539">MAEPGQSLFCNRVMDGTAMKQFISSLMIHFGKVYTAHILDQLKTSGFQQATHAAVSLGIDDLITTPSREWLIQDAESRGWFEEQHRYGNVHAVERLRRLIEAWYTTSEYIKTEMNPNFRMTDPSNPVHVMSFSGARGNISQTHQSLGMRGLMSDPKGQIIDLPIRSNFREGPSSTEHMISCYGARKGIVDIAVRTADAGYLTRRLVEVVQRIVVRTVDCGTIRGITVSPVRDRQGRHRIAQSRPIGRVFAENAYVETRCIATRDQEIGAEPADQLIAFHKRPISIRSPLACNSMFWICQLCYGWSLTHGDLIGLGEAVGIMAGQSIGEPGTQLTLRTFHTGGIFTGDIARHIRTPFTGTIMFNANSVHPTRTRHGHPAWICDDDLSVFIGNEYEARHLTIPSQSLILVRNNQHVESKQVIAEVRATTPISRERVHKYIHSNLYGEMHLGTRVMRRHNPEQHRIYSNIHILPETSYVRVSSGASCDGTRSVFHGGGDKIDAQSLPAAGGKDDQSPPDPYSWGPPNPNPFCYHSDGADEPPTSNHKRCDRVPEKRHDNLRYLFLPHSYRVVTRGHERGEICRPSGHHQRRWHGRTCGGSGKIIIPRSEPVPKIQQKKVSRVADSPVAHHSGYMTTEPDRIESRTTKVGSVAAERTSVGNDRTERLAARHQVVGQGNFRSMSEDMWHIIHESPRPIARANVVRAGTRITPSDMYGRSTAGGLTGAPSTREGSVVIEKLLPAGGHVIRMTESDGISETTEDNTSMSPTETETETETPDGAYESMDWNNHNHRRRVTPYTDQAFASLRRKRRRGPAREDHEIRSESGALKFPNWHLLGKGGRVADVGVAAQYPPGSEDGVGVGVGVNDTGIRSAQKPRLLPERQTQSFIEEADTPSVEVRTSTPLVRYHESINRYSAVGHTSVDRYYGYEMGSSGFQYISDARVSRHRHASRPPDDNNLVFSQHEGIPRISQPESCRERTSLIISSPDNACKIPLSTTVQHMAGDFGRRPADGSSDVAIISNATLLCDFRAFISPPRREEDKRSTRLDFIITMNAFPAYPLLVYASARGTPSDTLGLLGNNLHGMGRRPASSPHWLTRHRCLTREVISEDSTIRNLFKKTSRVLNKWFLRDEDRAYFQLIMMTRKRNQTPAAYLYPSSPTQCFLPSYPCTTLRSVSPGRLICRGVSVRGYGLPSKSCEAKAIDIEFAVIRLAEPYLANRGATVHDSSGSIVGGGDAPITSIHERSRFEDTISQGPPKIEQLSESRPNTSVSTDLKDSSKDRSSGGMAWIFGRASGYILSARISLERSRRNPVDRIGRGYRSQGVQVADKHTEIIARQVTSKMVALEDGMANASPPGELTEVSRARRMDCALGAKITRRPVLSGVTRASPNTKSLIPGASSRETTRVSAGAAIRGQTDRSKGLKENAIVGGMIPAGTSCEGALRQLIPSDELEYISGTDKPLFPPPEDISSKGAEFRLLPSKRTARSQHKYATAEFVPINYSSRSCASIL</sequence>
<feature type="region of interest" description="Disordered" evidence="6">
    <location>
        <begin position="579"/>
        <end position="603"/>
    </location>
</feature>
<feature type="region of interest" description="Disordered" evidence="6">
    <location>
        <begin position="1247"/>
        <end position="1277"/>
    </location>
</feature>
<dbReference type="HAMAP" id="MF_01324">
    <property type="entry name" value="RNApol_bact_RpoC2"/>
    <property type="match status" value="1"/>
</dbReference>
<keyword evidence="1 5" id="KW-0240">DNA-directed RNA polymerase</keyword>
<keyword evidence="2 5" id="KW-0808">Transferase</keyword>
<dbReference type="GO" id="GO:0003677">
    <property type="term" value="F:DNA binding"/>
    <property type="evidence" value="ECO:0007669"/>
    <property type="project" value="UniProtKB-UniRule"/>
</dbReference>
<dbReference type="Pfam" id="PF04998">
    <property type="entry name" value="RNA_pol_Rpb1_5"/>
    <property type="match status" value="1"/>
</dbReference>
<feature type="compositionally biased region" description="Pro residues" evidence="6">
    <location>
        <begin position="514"/>
        <end position="526"/>
    </location>
</feature>
<evidence type="ECO:0000256" key="4">
    <source>
        <dbReference type="ARBA" id="ARBA00023163"/>
    </source>
</evidence>
<name>A0A482A857_SELML</name>
<proteinExistence type="inferred from homology"/>
<dbReference type="InterPro" id="IPR007081">
    <property type="entry name" value="RNA_pol_Rpb1_5"/>
</dbReference>
<feature type="region of interest" description="Disordered" evidence="6">
    <location>
        <begin position="748"/>
        <end position="775"/>
    </location>
</feature>
<feature type="region of interest" description="Disordered" evidence="6">
    <location>
        <begin position="490"/>
        <end position="549"/>
    </location>
</feature>
<dbReference type="CDD" id="cd02655">
    <property type="entry name" value="RNAP_beta'_C"/>
    <property type="match status" value="1"/>
</dbReference>
<feature type="compositionally biased region" description="Polar residues" evidence="6">
    <location>
        <begin position="1256"/>
        <end position="1267"/>
    </location>
</feature>
<dbReference type="PANTHER" id="PTHR48443:SF1">
    <property type="entry name" value="DNA-DIRECTED RNA POLYMERASE SUBUNIT BETA"/>
    <property type="match status" value="1"/>
</dbReference>
<evidence type="ECO:0000259" key="7">
    <source>
        <dbReference type="Pfam" id="PF04998"/>
    </source>
</evidence>
<feature type="compositionally biased region" description="Polar residues" evidence="6">
    <location>
        <begin position="749"/>
        <end position="763"/>
    </location>
</feature>
<evidence type="ECO:0000256" key="2">
    <source>
        <dbReference type="ARBA" id="ARBA00022679"/>
    </source>
</evidence>
<gene>
    <name evidence="5 9" type="primary">rpoC2</name>
</gene>
<dbReference type="InterPro" id="IPR007083">
    <property type="entry name" value="RNA_pol_Rpb1_4"/>
</dbReference>
<evidence type="ECO:0000256" key="5">
    <source>
        <dbReference type="HAMAP-Rule" id="MF_01324"/>
    </source>
</evidence>
<comment type="cofactor">
    <cofactor evidence="5">
        <name>Zn(2+)</name>
        <dbReference type="ChEBI" id="CHEBI:29105"/>
    </cofactor>
    <text evidence="5">Binds 1 Zn(2+) ion per subunit.</text>
</comment>
<comment type="similarity">
    <text evidence="5">Belongs to the RNA polymerase beta' chain family. RpoC2 subfamily.</text>
</comment>
<feature type="compositionally biased region" description="Basic residues" evidence="6">
    <location>
        <begin position="582"/>
        <end position="591"/>
    </location>
</feature>
<dbReference type="EMBL" id="MG272484">
    <property type="protein sequence ID" value="QBL07941.1"/>
    <property type="molecule type" value="Genomic_DNA"/>
</dbReference>
<dbReference type="InterPro" id="IPR038120">
    <property type="entry name" value="Rpb1_funnel_sf"/>
</dbReference>
<evidence type="ECO:0000256" key="3">
    <source>
        <dbReference type="ARBA" id="ARBA00022695"/>
    </source>
</evidence>
<evidence type="ECO:0000256" key="1">
    <source>
        <dbReference type="ARBA" id="ARBA00022478"/>
    </source>
</evidence>
<reference evidence="9" key="1">
    <citation type="journal article" date="2018" name="J. ISSAAS">
        <title>The Unique Evolutionary Trajectory 1 and Dynamic Conformations of DR and IR/DR-coexisting Plastomes of the Early Vascular Plant Selaginellaceae (Lycophyte).</title>
        <authorList>
            <person name="Zhang H.-R."/>
            <person name="Xiang Q.-P."/>
            <person name="Zhang X.-C."/>
        </authorList>
    </citation>
    <scope>NUCLEOTIDE SEQUENCE</scope>
</reference>
<feature type="binding site" evidence="5">
    <location>
        <position position="301"/>
    </location>
    <ligand>
        <name>Zn(2+)</name>
        <dbReference type="ChEBI" id="CHEBI:29105"/>
    </ligand>
</feature>
<keyword evidence="3 5" id="KW-0548">Nucleotidyltransferase</keyword>
<feature type="region of interest" description="Disordered" evidence="6">
    <location>
        <begin position="1380"/>
        <end position="1412"/>
    </location>
</feature>
<accession>A0A482A857</accession>
<organism evidence="9">
    <name type="scientific">Selaginella moellendorffii</name>
    <name type="common">Spikemoss</name>
    <dbReference type="NCBI Taxonomy" id="88036"/>
    <lineage>
        <taxon>Eukaryota</taxon>
        <taxon>Viridiplantae</taxon>
        <taxon>Streptophyta</taxon>
        <taxon>Embryophyta</taxon>
        <taxon>Tracheophyta</taxon>
        <taxon>Lycopodiopsida</taxon>
        <taxon>Selaginellales</taxon>
        <taxon>Selaginellaceae</taxon>
        <taxon>Selaginella</taxon>
    </lineage>
</organism>
<dbReference type="Gene3D" id="1.10.132.30">
    <property type="match status" value="1"/>
</dbReference>
<dbReference type="InterPro" id="IPR012756">
    <property type="entry name" value="DNA-dir_RpoC2_beta_pp"/>
</dbReference>